<evidence type="ECO:0000256" key="1">
    <source>
        <dbReference type="ARBA" id="ARBA00008239"/>
    </source>
</evidence>
<evidence type="ECO:0000313" key="12">
    <source>
        <dbReference type="EMBL" id="KAG7597982.1"/>
    </source>
</evidence>
<dbReference type="GO" id="GO:0003723">
    <property type="term" value="F:RNA binding"/>
    <property type="evidence" value="ECO:0007669"/>
    <property type="project" value="UniProtKB-KW"/>
</dbReference>
<reference evidence="12 13" key="1">
    <citation type="submission" date="2020-12" db="EMBL/GenBank/DDBJ databases">
        <title>Concerted genomic and epigenomic changes stabilize Arabidopsis allopolyploids.</title>
        <authorList>
            <person name="Chen Z."/>
        </authorList>
    </citation>
    <scope>NUCLEOTIDE SEQUENCE [LARGE SCALE GENOMIC DNA]</scope>
    <source>
        <strain evidence="12">As9502</strain>
        <tissue evidence="12">Leaf</tissue>
    </source>
</reference>
<keyword evidence="4" id="KW-0347">Helicase</keyword>
<evidence type="ECO:0000256" key="4">
    <source>
        <dbReference type="ARBA" id="ARBA00022806"/>
    </source>
</evidence>
<feature type="compositionally biased region" description="Basic and acidic residues" evidence="9">
    <location>
        <begin position="829"/>
        <end position="887"/>
    </location>
</feature>
<dbReference type="Pfam" id="PF00270">
    <property type="entry name" value="DEAD"/>
    <property type="match status" value="1"/>
</dbReference>
<keyword evidence="3" id="KW-0378">Hydrolase</keyword>
<dbReference type="InterPro" id="IPR001878">
    <property type="entry name" value="Znf_CCHC"/>
</dbReference>
<evidence type="ECO:0000259" key="10">
    <source>
        <dbReference type="PROSITE" id="PS50158"/>
    </source>
</evidence>
<feature type="domain" description="Helicase ATP-binding" evidence="11">
    <location>
        <begin position="524"/>
        <end position="703"/>
    </location>
</feature>
<dbReference type="GO" id="GO:0008270">
    <property type="term" value="F:zinc ion binding"/>
    <property type="evidence" value="ECO:0007669"/>
    <property type="project" value="UniProtKB-KW"/>
</dbReference>
<dbReference type="GO" id="GO:0140662">
    <property type="term" value="F:ATP-dependent protein folding chaperone"/>
    <property type="evidence" value="ECO:0007669"/>
    <property type="project" value="InterPro"/>
</dbReference>
<feature type="domain" description="CCHC-type" evidence="10">
    <location>
        <begin position="266"/>
        <end position="281"/>
    </location>
</feature>
<evidence type="ECO:0000256" key="3">
    <source>
        <dbReference type="ARBA" id="ARBA00022801"/>
    </source>
</evidence>
<feature type="region of interest" description="Disordered" evidence="9">
    <location>
        <begin position="1706"/>
        <end position="1790"/>
    </location>
</feature>
<dbReference type="InterPro" id="IPR054722">
    <property type="entry name" value="PolX-like_BBD"/>
</dbReference>
<keyword evidence="6" id="KW-0694">RNA-binding</keyword>
<dbReference type="CDD" id="cd00268">
    <property type="entry name" value="DEADc"/>
    <property type="match status" value="1"/>
</dbReference>
<dbReference type="SMART" id="SM00343">
    <property type="entry name" value="ZnF_C2HC"/>
    <property type="match status" value="1"/>
</dbReference>
<dbReference type="Pfam" id="PF00098">
    <property type="entry name" value="zf-CCHC"/>
    <property type="match status" value="1"/>
</dbReference>
<dbReference type="PANTHER" id="PTHR47958">
    <property type="entry name" value="ATP-DEPENDENT RNA HELICASE DBP3"/>
    <property type="match status" value="1"/>
</dbReference>
<dbReference type="Proteomes" id="UP000694251">
    <property type="component" value="Chromosome 6"/>
</dbReference>
<name>A0A8T2CID1_ARASU</name>
<dbReference type="GO" id="GO:0005524">
    <property type="term" value="F:ATP binding"/>
    <property type="evidence" value="ECO:0007669"/>
    <property type="project" value="UniProtKB-KW"/>
</dbReference>
<dbReference type="Pfam" id="PF00183">
    <property type="entry name" value="HSP90"/>
    <property type="match status" value="1"/>
</dbReference>
<dbReference type="Pfam" id="PF03732">
    <property type="entry name" value="Retrotrans_gag"/>
    <property type="match status" value="1"/>
</dbReference>
<dbReference type="GO" id="GO:0016887">
    <property type="term" value="F:ATP hydrolysis activity"/>
    <property type="evidence" value="ECO:0007669"/>
    <property type="project" value="InterPro"/>
</dbReference>
<gene>
    <name evidence="12" type="ORF">ISN44_As06g022890</name>
</gene>
<feature type="compositionally biased region" description="Acidic residues" evidence="9">
    <location>
        <begin position="1768"/>
        <end position="1783"/>
    </location>
</feature>
<feature type="region of interest" description="Disordered" evidence="9">
    <location>
        <begin position="829"/>
        <end position="889"/>
    </location>
</feature>
<dbReference type="InterPro" id="IPR001404">
    <property type="entry name" value="Hsp90_fam"/>
</dbReference>
<dbReference type="InterPro" id="IPR011545">
    <property type="entry name" value="DEAD/DEAH_box_helicase_dom"/>
</dbReference>
<keyword evidence="8" id="KW-0863">Zinc-finger</keyword>
<dbReference type="InterPro" id="IPR005162">
    <property type="entry name" value="Retrotrans_gag_dom"/>
</dbReference>
<evidence type="ECO:0000256" key="7">
    <source>
        <dbReference type="ARBA" id="ARBA00023186"/>
    </source>
</evidence>
<evidence type="ECO:0000259" key="11">
    <source>
        <dbReference type="PROSITE" id="PS51192"/>
    </source>
</evidence>
<dbReference type="PROSITE" id="PS50158">
    <property type="entry name" value="ZF_CCHC"/>
    <property type="match status" value="1"/>
</dbReference>
<keyword evidence="13" id="KW-1185">Reference proteome</keyword>
<keyword evidence="8" id="KW-0479">Metal-binding</keyword>
<evidence type="ECO:0000256" key="8">
    <source>
        <dbReference type="PROSITE-ProRule" id="PRU00047"/>
    </source>
</evidence>
<keyword evidence="2" id="KW-0547">Nucleotide-binding</keyword>
<evidence type="ECO:0000256" key="5">
    <source>
        <dbReference type="ARBA" id="ARBA00022840"/>
    </source>
</evidence>
<proteinExistence type="inferred from homology"/>
<dbReference type="PROSITE" id="PS51192">
    <property type="entry name" value="HELICASE_ATP_BIND_1"/>
    <property type="match status" value="1"/>
</dbReference>
<feature type="compositionally biased region" description="Basic and acidic residues" evidence="9">
    <location>
        <begin position="447"/>
        <end position="469"/>
    </location>
</feature>
<feature type="region of interest" description="Disordered" evidence="9">
    <location>
        <begin position="1327"/>
        <end position="1369"/>
    </location>
</feature>
<dbReference type="InterPro" id="IPR044742">
    <property type="entry name" value="DEAD/DEAH_RhlB"/>
</dbReference>
<dbReference type="Pfam" id="PF22936">
    <property type="entry name" value="Pol_BBD"/>
    <property type="match status" value="1"/>
</dbReference>
<comment type="similarity">
    <text evidence="1">Belongs to the heat shock protein 90 family.</text>
</comment>
<dbReference type="GO" id="GO:0004386">
    <property type="term" value="F:helicase activity"/>
    <property type="evidence" value="ECO:0007669"/>
    <property type="project" value="UniProtKB-KW"/>
</dbReference>
<dbReference type="OrthoDB" id="1934939at2759"/>
<dbReference type="GO" id="GO:0004523">
    <property type="term" value="F:RNA-DNA hybrid ribonuclease activity"/>
    <property type="evidence" value="ECO:0007669"/>
    <property type="project" value="InterPro"/>
</dbReference>
<dbReference type="InterPro" id="IPR002156">
    <property type="entry name" value="RNaseH_domain"/>
</dbReference>
<comment type="caution">
    <text evidence="12">The sequence shown here is derived from an EMBL/GenBank/DDBJ whole genome shotgun (WGS) entry which is preliminary data.</text>
</comment>
<accession>A0A8T2CID1</accession>
<organism evidence="12 13">
    <name type="scientific">Arabidopsis suecica</name>
    <name type="common">Swedish thale-cress</name>
    <name type="synonym">Cardaminopsis suecica</name>
    <dbReference type="NCBI Taxonomy" id="45249"/>
    <lineage>
        <taxon>Eukaryota</taxon>
        <taxon>Viridiplantae</taxon>
        <taxon>Streptophyta</taxon>
        <taxon>Embryophyta</taxon>
        <taxon>Tracheophyta</taxon>
        <taxon>Spermatophyta</taxon>
        <taxon>Magnoliopsida</taxon>
        <taxon>eudicotyledons</taxon>
        <taxon>Gunneridae</taxon>
        <taxon>Pentapetalae</taxon>
        <taxon>rosids</taxon>
        <taxon>malvids</taxon>
        <taxon>Brassicales</taxon>
        <taxon>Brassicaceae</taxon>
        <taxon>Camelineae</taxon>
        <taxon>Arabidopsis</taxon>
    </lineage>
</organism>
<evidence type="ECO:0000256" key="2">
    <source>
        <dbReference type="ARBA" id="ARBA00022741"/>
    </source>
</evidence>
<dbReference type="CDD" id="cd06222">
    <property type="entry name" value="RNase_H_like"/>
    <property type="match status" value="1"/>
</dbReference>
<feature type="compositionally biased region" description="Polar residues" evidence="9">
    <location>
        <begin position="1710"/>
        <end position="1722"/>
    </location>
</feature>
<keyword evidence="8" id="KW-0862">Zinc</keyword>
<dbReference type="EMBL" id="JAEFBJ010000006">
    <property type="protein sequence ID" value="KAG7597982.1"/>
    <property type="molecule type" value="Genomic_DNA"/>
</dbReference>
<dbReference type="InterPro" id="IPR044730">
    <property type="entry name" value="RNase_H-like_dom_plant"/>
</dbReference>
<feature type="region of interest" description="Disordered" evidence="9">
    <location>
        <begin position="1636"/>
        <end position="1656"/>
    </location>
</feature>
<dbReference type="SMART" id="SM00487">
    <property type="entry name" value="DEXDc"/>
    <property type="match status" value="1"/>
</dbReference>
<feature type="compositionally biased region" description="Polar residues" evidence="9">
    <location>
        <begin position="1328"/>
        <end position="1369"/>
    </location>
</feature>
<dbReference type="FunFam" id="1.20.120.790:FF:000001">
    <property type="entry name" value="Heat shock protein 90 alpha"/>
    <property type="match status" value="1"/>
</dbReference>
<dbReference type="GO" id="GO:0051082">
    <property type="term" value="F:unfolded protein binding"/>
    <property type="evidence" value="ECO:0007669"/>
    <property type="project" value="InterPro"/>
</dbReference>
<evidence type="ECO:0000256" key="9">
    <source>
        <dbReference type="SAM" id="MobiDB-lite"/>
    </source>
</evidence>
<sequence>MAEDALVLVDPKKGGGSTSILCPMLNTTNYTVWALRMKAALRCHEVWEAIEPETEAEVVDKKKNNTAIALLFQSIPEALVLQIGDLDSAKKVWDAIKSRHVGAERVKEARLQTLMANFEKLKMTDTEKIDEFAGKMAEISSKSASLGVEIEESKMVKKFLNSLPPKFIHIVASLEQVLNLNTTTFEDIIGRLKTYEERIVVAENAPEDQSKLMYANSETQTFQNNWYANRGRGGRRGRGRGRFGYSQGNGYQQNNEGYRDASKITCYRCDKLGHYASDCPDRLLKLQETQETKNDDTQEADALMVHEVVYLNERNVVPNKFETSSDVENVWYLDNGASNHMTGILAYFSKLDESFTGKVRFGDDSQIDIKGKGSIVLVAKNGERRALHDVYYIPDLRSNIVSLGQATESGCDVIMRILMAGKFQELPISGEPLVVESPMTNKKTNKSKREEKLSEKNKKKDVPEKKLEAEELSVTNGGESEQPKVVMTGKDVEEAKYATLKTFAESNLPENVLEKPSPIQSHKWPVLLDGRDLIGIAKTGSGKTLASGILAIMHVLKKNKKIGGGSKNVNPTCLVLSPTRELDVQISDVLSEAGEPCGVKSICVYGGSSKRRQINAIRFGVDIVIGMHGRLRDLIESNELRPSEVSFVVLDETDQMLDMSFEEPVRFILSKTNKVREMVMFSATWPLDVHKLAQEFMDPNPIKVVIGSVDLAANHDVTQIIEVLDERARKQRLVALLEKYHKSQKNRVLVLALQQGEAKGEHYADKSTFHGKEEKDYQGRSWIKAMRKEILELGYLDDGYNYLEHLREIKNTGGGSNFYADSKFEVDHVESSKEKGKDKAEPTREEMVDKEKKAKAGSDKEKEGEEEKEGLKLEDETEEEKNKREEKEESFENLCKTIKEILGDKVEKVVVSDRIVDSPCCLVTGEYGWTANMERIMKTEALRDSSMSGYMSSKKTMEINPDNGIMEELRKRAEADKNGKSVKDLVMKLFVTALLTSGFSLDEPNTFAARIHTMLKLGLTLMSDKKISSLRGRLAQGSNSGGPRKLDTDIPQTREWTAANTKDVPLVEIVRPPLDPTTTEVSPPECQIDGSWHASDTLSGHGWIVMDNESPILLGLKSSRRGLSPLQAEFETLLWAMECLISESKTSFGFATDCSELISVLDNPSEWPILAVEIQLFKLLKLSFPSFSIRFIPRCNNIRADCLAKKARARCSLFSHQALSDAIIELPQNSLISKSFFPNQETMADQQALSDAIAYLTHTTTDLTNQMGTLVSANTTFSERLNSIEQTLSNVQTTQKNLSNAQNAVSSRLDNLSSARTTTLQRRLFATPAQNRPGNTQTPPAGQPANTSNQAAVGEATNPTGEQIPQGQGNLPIDDGFLMEDPDVTLSNDFIKVRQELNEMKSKFHQATSSAPEIDRVIEETCRTPFTSRISNLRIKDSRKVKLPTYDGKGDPKNHLAAFQIAVGRIDLEPGEEDAGFCKLFSENLSGLALLWFTQLEPETIDSFKELSSAFLKQYSMFMEKATSDTDLWNLTQGQNEPLRKYIAKFKEVIAKIPGVSHAAALSALRNGLWHESRFREEIIVNCPSTIQDALFRATNWMEAEEEKLSLAKKHRPAKLVVANPTKKFELKDQKRFGVNPATNAVGKPSPSRGRYNPPNTWVRDESAYCDIHKIPSSNELSQLNVFLREVFRLKKQKTENDNVLEAEHIETPKLSSGNENSSFVVTRSRVKSQDDELTSPLELPKRKPRRKLKDQEVPAKEPSRTKQTPPVDEEVRETVEDPDIPSEPEPRKFIFKDNTSANDWGADWRVPIKNFILNGELPSNKWQARKLRIISAKYCIIKESLYKRGVSDPYLLCIFGPEVEIVTSEVHEGLCGSHSSGRAMAFKIKCYSTPRYPQGNGQAEASNKTILSNLKKRLNARKGGWYDELQPVLWAYRTTPRRATGETPFSLVYGMEAVVPAELNVPGLRRSEAPLNEELNSKLLEDVLDTIDERRDQSLIRLQNYQQLTARYYNTKLKNRPLNVGDFVLRRVFVNTKEEGAGKLGINWEGPYQITEKIRNGVYRLQDLDGNPVQRPWNIINLKKFYC</sequence>
<evidence type="ECO:0000313" key="13">
    <source>
        <dbReference type="Proteomes" id="UP000694251"/>
    </source>
</evidence>
<dbReference type="Pfam" id="PF14223">
    <property type="entry name" value="Retrotran_gag_2"/>
    <property type="match status" value="1"/>
</dbReference>
<keyword evidence="5" id="KW-0067">ATP-binding</keyword>
<feature type="compositionally biased region" description="Basic and acidic residues" evidence="9">
    <location>
        <begin position="1750"/>
        <end position="1761"/>
    </location>
</feature>
<dbReference type="InterPro" id="IPR014001">
    <property type="entry name" value="Helicase_ATP-bd"/>
</dbReference>
<protein>
    <submittedName>
        <fullName evidence="12">Ribonuclease H-like superfamily</fullName>
    </submittedName>
</protein>
<evidence type="ECO:0000256" key="6">
    <source>
        <dbReference type="ARBA" id="ARBA00022884"/>
    </source>
</evidence>
<dbReference type="Pfam" id="PF13456">
    <property type="entry name" value="RVT_3"/>
    <property type="match status" value="1"/>
</dbReference>
<keyword evidence="7" id="KW-0143">Chaperone</keyword>
<feature type="region of interest" description="Disordered" evidence="9">
    <location>
        <begin position="434"/>
        <end position="482"/>
    </location>
</feature>